<dbReference type="NCBIfam" id="TIGR00229">
    <property type="entry name" value="sensory_box"/>
    <property type="match status" value="1"/>
</dbReference>
<dbReference type="PANTHER" id="PTHR43065">
    <property type="entry name" value="SENSOR HISTIDINE KINASE"/>
    <property type="match status" value="1"/>
</dbReference>
<dbReference type="RefSeq" id="WP_151139107.1">
    <property type="nucleotide sequence ID" value="NZ_VZUS01000001.1"/>
</dbReference>
<keyword evidence="7" id="KW-0472">Membrane</keyword>
<feature type="domain" description="PAS" evidence="9">
    <location>
        <begin position="237"/>
        <end position="290"/>
    </location>
</feature>
<reference evidence="10" key="1">
    <citation type="submission" date="2019-09" db="EMBL/GenBank/DDBJ databases">
        <title>Genomic analysis of Haloferax sp. CBA1149.</title>
        <authorList>
            <person name="Roh S.W."/>
        </authorList>
    </citation>
    <scope>NUCLEOTIDE SEQUENCE</scope>
    <source>
        <strain evidence="10">CBA1149</strain>
    </source>
</reference>
<dbReference type="InterPro" id="IPR005467">
    <property type="entry name" value="His_kinase_dom"/>
</dbReference>
<feature type="transmembrane region" description="Helical" evidence="7">
    <location>
        <begin position="183"/>
        <end position="204"/>
    </location>
</feature>
<dbReference type="Pfam" id="PF16927">
    <property type="entry name" value="HisKA_7TM"/>
    <property type="match status" value="1"/>
</dbReference>
<feature type="transmembrane region" description="Helical" evidence="7">
    <location>
        <begin position="39"/>
        <end position="55"/>
    </location>
</feature>
<protein>
    <submittedName>
        <fullName evidence="10">PAS domain-containing protein</fullName>
    </submittedName>
</protein>
<feature type="transmembrane region" description="Helical" evidence="7">
    <location>
        <begin position="6"/>
        <end position="27"/>
    </location>
</feature>
<dbReference type="CDD" id="cd00130">
    <property type="entry name" value="PAS"/>
    <property type="match status" value="1"/>
</dbReference>
<dbReference type="Gene3D" id="3.30.450.20">
    <property type="entry name" value="PAS domain"/>
    <property type="match status" value="1"/>
</dbReference>
<dbReference type="PANTHER" id="PTHR43065:SF10">
    <property type="entry name" value="PEROXIDE STRESS-ACTIVATED HISTIDINE KINASE MAK3"/>
    <property type="match status" value="1"/>
</dbReference>
<keyword evidence="2" id="KW-0808">Transferase</keyword>
<dbReference type="InterPro" id="IPR036890">
    <property type="entry name" value="HATPase_C_sf"/>
</dbReference>
<name>A0A643K060_9EURY</name>
<dbReference type="GO" id="GO:0000160">
    <property type="term" value="P:phosphorelay signal transduction system"/>
    <property type="evidence" value="ECO:0007669"/>
    <property type="project" value="UniProtKB-KW"/>
</dbReference>
<evidence type="ECO:0000256" key="6">
    <source>
        <dbReference type="ARBA" id="ARBA00023012"/>
    </source>
</evidence>
<sequence>MNGGLSAPIVLLVGVSLAAFVVATTFVRRRRDRPGAKELGGLLVAVGTWCGLYAAQLTVSSKADMVFIYQLIYFCIVPIPVLWFTFVTSYTGSRPMPLGVWAVGLIVSTGYVMGALLWPETTLVWTDVTVVPLGEMETLSLEKGPVFYIFFAYSYLLFVWGLVRLSRSGITNRGTLRNQHRAIGLALFVVLVPNVAYNVGLAPFEFDPTPFAFTVAMLLFVVADSQYGLFRAHPLARDIAREHVIEEMVDGVFVIDRSNVVTDINPAAAEALGVSSQQIVGRQLDDVLPDLAVPTGATQMEQPTSYRAPDDQRYDVRVSPLSDSRNGIQGSIVTLHNVTDARQREERLAVLNRILRHDIRNGLNVVGGYAELMTEPDADEETKEMAGTRVKNRTNELLELAEKIRAIEKGLDRHAERQTVELMHILRTVVDRVARDWPDASLSLSGPDEVAVVATPIVEVLFDNLVENAAEHCGAAPNIDVQVTAADEWVIIDIADDGPGVPPEELSVIEAGETQLHHTSGIGLWLVTWLVRQSNGSIDFDVTDAGTTVNVRLKPASEDAVVVPA</sequence>
<dbReference type="SMART" id="SM00091">
    <property type="entry name" value="PAS"/>
    <property type="match status" value="1"/>
</dbReference>
<keyword evidence="6" id="KW-0902">Two-component regulatory system</keyword>
<dbReference type="AlphaFoldDB" id="A0A643K060"/>
<keyword evidence="3" id="KW-0547">Nucleotide-binding</keyword>
<comment type="caution">
    <text evidence="10">The sequence shown here is derived from an EMBL/GenBank/DDBJ whole genome shotgun (WGS) entry which is preliminary data.</text>
</comment>
<dbReference type="Gene3D" id="3.30.565.10">
    <property type="entry name" value="Histidine kinase-like ATPase, C-terminal domain"/>
    <property type="match status" value="1"/>
</dbReference>
<dbReference type="GO" id="GO:0016301">
    <property type="term" value="F:kinase activity"/>
    <property type="evidence" value="ECO:0007669"/>
    <property type="project" value="UniProtKB-KW"/>
</dbReference>
<evidence type="ECO:0000313" key="10">
    <source>
        <dbReference type="EMBL" id="KAB1188938.1"/>
    </source>
</evidence>
<dbReference type="Pfam" id="PF08448">
    <property type="entry name" value="PAS_4"/>
    <property type="match status" value="1"/>
</dbReference>
<evidence type="ECO:0000256" key="2">
    <source>
        <dbReference type="ARBA" id="ARBA00022679"/>
    </source>
</evidence>
<feature type="transmembrane region" description="Helical" evidence="7">
    <location>
        <begin position="98"/>
        <end position="118"/>
    </location>
</feature>
<dbReference type="InterPro" id="IPR003594">
    <property type="entry name" value="HATPase_dom"/>
</dbReference>
<evidence type="ECO:0000256" key="4">
    <source>
        <dbReference type="ARBA" id="ARBA00022777"/>
    </source>
</evidence>
<dbReference type="PROSITE" id="PS50109">
    <property type="entry name" value="HIS_KIN"/>
    <property type="match status" value="1"/>
</dbReference>
<dbReference type="InterPro" id="IPR013656">
    <property type="entry name" value="PAS_4"/>
</dbReference>
<feature type="transmembrane region" description="Helical" evidence="7">
    <location>
        <begin position="67"/>
        <end position="86"/>
    </location>
</feature>
<evidence type="ECO:0000259" key="9">
    <source>
        <dbReference type="PROSITE" id="PS50112"/>
    </source>
</evidence>
<evidence type="ECO:0000256" key="3">
    <source>
        <dbReference type="ARBA" id="ARBA00022741"/>
    </source>
</evidence>
<evidence type="ECO:0000256" key="7">
    <source>
        <dbReference type="SAM" id="Phobius"/>
    </source>
</evidence>
<dbReference type="SMART" id="SM00387">
    <property type="entry name" value="HATPase_c"/>
    <property type="match status" value="1"/>
</dbReference>
<dbReference type="SUPFAM" id="SSF55785">
    <property type="entry name" value="PYP-like sensor domain (PAS domain)"/>
    <property type="match status" value="1"/>
</dbReference>
<keyword evidence="7" id="KW-0812">Transmembrane</keyword>
<dbReference type="PROSITE" id="PS50112">
    <property type="entry name" value="PAS"/>
    <property type="match status" value="1"/>
</dbReference>
<dbReference type="SUPFAM" id="SSF55874">
    <property type="entry name" value="ATPase domain of HSP90 chaperone/DNA topoisomerase II/histidine kinase"/>
    <property type="match status" value="1"/>
</dbReference>
<dbReference type="InterPro" id="IPR031621">
    <property type="entry name" value="HisKA_7TM"/>
</dbReference>
<evidence type="ECO:0000256" key="5">
    <source>
        <dbReference type="ARBA" id="ARBA00022840"/>
    </source>
</evidence>
<dbReference type="InterPro" id="IPR035965">
    <property type="entry name" value="PAS-like_dom_sf"/>
</dbReference>
<feature type="transmembrane region" description="Helical" evidence="7">
    <location>
        <begin position="146"/>
        <end position="163"/>
    </location>
</feature>
<organism evidence="10">
    <name type="scientific">Haloferax sp. CBA1149</name>
    <dbReference type="NCBI Taxonomy" id="2650753"/>
    <lineage>
        <taxon>Archaea</taxon>
        <taxon>Methanobacteriati</taxon>
        <taxon>Methanobacteriota</taxon>
        <taxon>Stenosarchaea group</taxon>
        <taxon>Halobacteria</taxon>
        <taxon>Halobacteriales</taxon>
        <taxon>Haloferacaceae</taxon>
        <taxon>Haloferax</taxon>
    </lineage>
</organism>
<evidence type="ECO:0000256" key="1">
    <source>
        <dbReference type="ARBA" id="ARBA00022553"/>
    </source>
</evidence>
<evidence type="ECO:0000259" key="8">
    <source>
        <dbReference type="PROSITE" id="PS50109"/>
    </source>
</evidence>
<keyword evidence="1" id="KW-0597">Phosphoprotein</keyword>
<keyword evidence="4" id="KW-0418">Kinase</keyword>
<keyword evidence="5" id="KW-0067">ATP-binding</keyword>
<dbReference type="GO" id="GO:0005524">
    <property type="term" value="F:ATP binding"/>
    <property type="evidence" value="ECO:0007669"/>
    <property type="project" value="UniProtKB-KW"/>
</dbReference>
<feature type="domain" description="Histidine kinase" evidence="8">
    <location>
        <begin position="354"/>
        <end position="557"/>
    </location>
</feature>
<dbReference type="Pfam" id="PF02518">
    <property type="entry name" value="HATPase_c"/>
    <property type="match status" value="1"/>
</dbReference>
<accession>A0A643K060</accession>
<gene>
    <name evidence="10" type="ORF">Hfx1149_13205</name>
</gene>
<dbReference type="InterPro" id="IPR000014">
    <property type="entry name" value="PAS"/>
</dbReference>
<proteinExistence type="predicted"/>
<keyword evidence="7" id="KW-1133">Transmembrane helix</keyword>
<dbReference type="EMBL" id="VZUS01000001">
    <property type="protein sequence ID" value="KAB1188938.1"/>
    <property type="molecule type" value="Genomic_DNA"/>
</dbReference>